<feature type="transmembrane region" description="Helical" evidence="2">
    <location>
        <begin position="62"/>
        <end position="82"/>
    </location>
</feature>
<keyword evidence="2" id="KW-1133">Transmembrane helix</keyword>
<name>A0A919PWN9_9ACTN</name>
<dbReference type="AlphaFoldDB" id="A0A919PWN9"/>
<feature type="chain" id="PRO_5038504275" description="Gram-positive cocci surface proteins LPxTG domain-containing protein" evidence="3">
    <location>
        <begin position="29"/>
        <end position="107"/>
    </location>
</feature>
<proteinExistence type="predicted"/>
<organism evidence="4 5">
    <name type="scientific">Dactylosporangium siamense</name>
    <dbReference type="NCBI Taxonomy" id="685454"/>
    <lineage>
        <taxon>Bacteria</taxon>
        <taxon>Bacillati</taxon>
        <taxon>Actinomycetota</taxon>
        <taxon>Actinomycetes</taxon>
        <taxon>Micromonosporales</taxon>
        <taxon>Micromonosporaceae</taxon>
        <taxon>Dactylosporangium</taxon>
    </lineage>
</organism>
<feature type="signal peptide" evidence="3">
    <location>
        <begin position="1"/>
        <end position="28"/>
    </location>
</feature>
<keyword evidence="2" id="KW-0472">Membrane</keyword>
<feature type="region of interest" description="Disordered" evidence="1">
    <location>
        <begin position="37"/>
        <end position="58"/>
    </location>
</feature>
<feature type="region of interest" description="Disordered" evidence="1">
    <location>
        <begin position="84"/>
        <end position="107"/>
    </location>
</feature>
<keyword evidence="5" id="KW-1185">Reference proteome</keyword>
<evidence type="ECO:0000256" key="1">
    <source>
        <dbReference type="SAM" id="MobiDB-lite"/>
    </source>
</evidence>
<accession>A0A919PWN9</accession>
<sequence length="107" mass="10612">MNRRAGIAIVLVFLAALLGVGVAAAASADEGAVTVTVSVPSTSPSPPPEGSTGDLPRTGQPIALILGVAATLIVVGAGLVALSRRSRNSPHHPPAAAVRPGRKEQPL</sequence>
<evidence type="ECO:0000313" key="5">
    <source>
        <dbReference type="Proteomes" id="UP000660611"/>
    </source>
</evidence>
<evidence type="ECO:0000313" key="4">
    <source>
        <dbReference type="EMBL" id="GIG52155.1"/>
    </source>
</evidence>
<evidence type="ECO:0000256" key="2">
    <source>
        <dbReference type="SAM" id="Phobius"/>
    </source>
</evidence>
<dbReference type="NCBIfam" id="TIGR01167">
    <property type="entry name" value="LPXTG_anchor"/>
    <property type="match status" value="1"/>
</dbReference>
<protein>
    <recommendedName>
        <fullName evidence="6">Gram-positive cocci surface proteins LPxTG domain-containing protein</fullName>
    </recommendedName>
</protein>
<dbReference type="EMBL" id="BONQ01000172">
    <property type="protein sequence ID" value="GIG52155.1"/>
    <property type="molecule type" value="Genomic_DNA"/>
</dbReference>
<comment type="caution">
    <text evidence="4">The sequence shown here is derived from an EMBL/GenBank/DDBJ whole genome shotgun (WGS) entry which is preliminary data.</text>
</comment>
<gene>
    <name evidence="4" type="ORF">Dsi01nite_101960</name>
</gene>
<dbReference type="RefSeq" id="WP_203853756.1">
    <property type="nucleotide sequence ID" value="NZ_BAAAVW010000038.1"/>
</dbReference>
<keyword evidence="3" id="KW-0732">Signal</keyword>
<reference evidence="4" key="1">
    <citation type="submission" date="2021-01" db="EMBL/GenBank/DDBJ databases">
        <title>Whole genome shotgun sequence of Dactylosporangium siamense NBRC 106093.</title>
        <authorList>
            <person name="Komaki H."/>
            <person name="Tamura T."/>
        </authorList>
    </citation>
    <scope>NUCLEOTIDE SEQUENCE</scope>
    <source>
        <strain evidence="4">NBRC 106093</strain>
    </source>
</reference>
<evidence type="ECO:0008006" key="6">
    <source>
        <dbReference type="Google" id="ProtNLM"/>
    </source>
</evidence>
<dbReference type="Proteomes" id="UP000660611">
    <property type="component" value="Unassembled WGS sequence"/>
</dbReference>
<evidence type="ECO:0000256" key="3">
    <source>
        <dbReference type="SAM" id="SignalP"/>
    </source>
</evidence>
<keyword evidence="2" id="KW-0812">Transmembrane</keyword>